<dbReference type="AlphaFoldDB" id="A0AAD7A1C8"/>
<protein>
    <submittedName>
        <fullName evidence="1">Uncharacterized protein</fullName>
    </submittedName>
</protein>
<dbReference type="Proteomes" id="UP001218218">
    <property type="component" value="Unassembled WGS sequence"/>
</dbReference>
<gene>
    <name evidence="1" type="ORF">DFH08DRAFT_779726</name>
</gene>
<evidence type="ECO:0000313" key="1">
    <source>
        <dbReference type="EMBL" id="KAJ7347526.1"/>
    </source>
</evidence>
<accession>A0AAD7A1C8</accession>
<proteinExistence type="predicted"/>
<keyword evidence="2" id="KW-1185">Reference proteome</keyword>
<comment type="caution">
    <text evidence="1">The sequence shown here is derived from an EMBL/GenBank/DDBJ whole genome shotgun (WGS) entry which is preliminary data.</text>
</comment>
<organism evidence="1 2">
    <name type="scientific">Mycena albidolilacea</name>
    <dbReference type="NCBI Taxonomy" id="1033008"/>
    <lineage>
        <taxon>Eukaryota</taxon>
        <taxon>Fungi</taxon>
        <taxon>Dikarya</taxon>
        <taxon>Basidiomycota</taxon>
        <taxon>Agaricomycotina</taxon>
        <taxon>Agaricomycetes</taxon>
        <taxon>Agaricomycetidae</taxon>
        <taxon>Agaricales</taxon>
        <taxon>Marasmiineae</taxon>
        <taxon>Mycenaceae</taxon>
        <taxon>Mycena</taxon>
    </lineage>
</organism>
<sequence length="277" mass="31666">MAMPEGLAFPTELEREVFETAALMYPRSIPTLLRVAKRVLIWIEPFLYRVIRLNDDNPHVYTALLRAIKAKPPNFFHDAVRHFAFVSGSDSAADAKKILALCTGIVSFGCYNTLLDPAVPALFVGTRLQRLSLDLQSLFPPGWVDLGHSMFGYVTHLDMFDESGVNELLPDIPLLPALTHLSLVSDTPWESALGVLEDCPRLELLFMQWFDTEPYKSSQTPQMYDIRFVWGLCEDSKGYWDDWERGARGGVDFWARGDDFVRRKRKGEIEATRYWLD</sequence>
<name>A0AAD7A1C8_9AGAR</name>
<reference evidence="1" key="1">
    <citation type="submission" date="2023-03" db="EMBL/GenBank/DDBJ databases">
        <title>Massive genome expansion in bonnet fungi (Mycena s.s.) driven by repeated elements and novel gene families across ecological guilds.</title>
        <authorList>
            <consortium name="Lawrence Berkeley National Laboratory"/>
            <person name="Harder C.B."/>
            <person name="Miyauchi S."/>
            <person name="Viragh M."/>
            <person name="Kuo A."/>
            <person name="Thoen E."/>
            <person name="Andreopoulos B."/>
            <person name="Lu D."/>
            <person name="Skrede I."/>
            <person name="Drula E."/>
            <person name="Henrissat B."/>
            <person name="Morin E."/>
            <person name="Kohler A."/>
            <person name="Barry K."/>
            <person name="LaButti K."/>
            <person name="Morin E."/>
            <person name="Salamov A."/>
            <person name="Lipzen A."/>
            <person name="Mereny Z."/>
            <person name="Hegedus B."/>
            <person name="Baldrian P."/>
            <person name="Stursova M."/>
            <person name="Weitz H."/>
            <person name="Taylor A."/>
            <person name="Grigoriev I.V."/>
            <person name="Nagy L.G."/>
            <person name="Martin F."/>
            <person name="Kauserud H."/>
        </authorList>
    </citation>
    <scope>NUCLEOTIDE SEQUENCE</scope>
    <source>
        <strain evidence="1">CBHHK002</strain>
    </source>
</reference>
<evidence type="ECO:0000313" key="2">
    <source>
        <dbReference type="Proteomes" id="UP001218218"/>
    </source>
</evidence>
<dbReference type="SUPFAM" id="SSF52047">
    <property type="entry name" value="RNI-like"/>
    <property type="match status" value="1"/>
</dbReference>
<dbReference type="EMBL" id="JARIHO010000019">
    <property type="protein sequence ID" value="KAJ7347526.1"/>
    <property type="molecule type" value="Genomic_DNA"/>
</dbReference>